<evidence type="ECO:0000313" key="1">
    <source>
        <dbReference type="EMBL" id="KAK2566981.1"/>
    </source>
</evidence>
<proteinExistence type="predicted"/>
<dbReference type="Proteomes" id="UP001249851">
    <property type="component" value="Unassembled WGS sequence"/>
</dbReference>
<dbReference type="EMBL" id="JARQWQ010000015">
    <property type="protein sequence ID" value="KAK2566981.1"/>
    <property type="molecule type" value="Genomic_DNA"/>
</dbReference>
<keyword evidence="2" id="KW-1185">Reference proteome</keyword>
<reference evidence="1" key="1">
    <citation type="journal article" date="2023" name="G3 (Bethesda)">
        <title>Whole genome assembly and annotation of the endangered Caribbean coral Acropora cervicornis.</title>
        <authorList>
            <person name="Selwyn J.D."/>
            <person name="Vollmer S.V."/>
        </authorList>
    </citation>
    <scope>NUCLEOTIDE SEQUENCE</scope>
    <source>
        <strain evidence="1">K2</strain>
    </source>
</reference>
<protein>
    <submittedName>
        <fullName evidence="1">Uncharacterized protein</fullName>
    </submittedName>
</protein>
<comment type="caution">
    <text evidence="1">The sequence shown here is derived from an EMBL/GenBank/DDBJ whole genome shotgun (WGS) entry which is preliminary data.</text>
</comment>
<name>A0AAD9QTB2_ACRCE</name>
<dbReference type="AlphaFoldDB" id="A0AAD9QTB2"/>
<evidence type="ECO:0000313" key="2">
    <source>
        <dbReference type="Proteomes" id="UP001249851"/>
    </source>
</evidence>
<reference evidence="1" key="2">
    <citation type="journal article" date="2023" name="Science">
        <title>Genomic signatures of disease resistance in endangered staghorn corals.</title>
        <authorList>
            <person name="Vollmer S.V."/>
            <person name="Selwyn J.D."/>
            <person name="Despard B.A."/>
            <person name="Roesel C.L."/>
        </authorList>
    </citation>
    <scope>NUCLEOTIDE SEQUENCE</scope>
    <source>
        <strain evidence="1">K2</strain>
    </source>
</reference>
<accession>A0AAD9QTB2</accession>
<gene>
    <name evidence="1" type="ORF">P5673_008745</name>
</gene>
<organism evidence="1 2">
    <name type="scientific">Acropora cervicornis</name>
    <name type="common">Staghorn coral</name>
    <dbReference type="NCBI Taxonomy" id="6130"/>
    <lineage>
        <taxon>Eukaryota</taxon>
        <taxon>Metazoa</taxon>
        <taxon>Cnidaria</taxon>
        <taxon>Anthozoa</taxon>
        <taxon>Hexacorallia</taxon>
        <taxon>Scleractinia</taxon>
        <taxon>Astrocoeniina</taxon>
        <taxon>Acroporidae</taxon>
        <taxon>Acropora</taxon>
    </lineage>
</organism>
<sequence length="340" mass="38592">MDVEVLSYATNESLQDLGLTAKGYVFAVKALCQRRCKSHNSRKRTNDDRKRKLVDGLKTVVPTTSTLIQTKGQRRVQAQREAGRLLSEKRFVTVRLNNGGGTRRIADVPFDSTKKDLTAEETVEEHNQTAVTTVDFKIQRYIEKHKLTLVRLFLTSKLDASEEHKPKTNKKDKGKAWGLNHANLVEGTGAQDVFFLPDSSDSFPCLDSDDMAWLEYSLLGTSEKQQQLMKDQKEELKRGYRETETDRLKTVRSCRNARVPSEHKEGTSRVGTAVHHIFKETGQILCQRRLNAVSVRLNRFASKTPRELETIRSHSPDKSATTYGIAVDTEVMPQQRFAPN</sequence>